<dbReference type="Proteomes" id="UP000178912">
    <property type="component" value="Unassembled WGS sequence"/>
</dbReference>
<organism evidence="2 3">
    <name type="scientific">Rhynchosporium agropyri</name>
    <dbReference type="NCBI Taxonomy" id="914238"/>
    <lineage>
        <taxon>Eukaryota</taxon>
        <taxon>Fungi</taxon>
        <taxon>Dikarya</taxon>
        <taxon>Ascomycota</taxon>
        <taxon>Pezizomycotina</taxon>
        <taxon>Leotiomycetes</taxon>
        <taxon>Helotiales</taxon>
        <taxon>Ploettnerulaceae</taxon>
        <taxon>Rhynchosporium</taxon>
    </lineage>
</organism>
<evidence type="ECO:0000259" key="1">
    <source>
        <dbReference type="PROSITE" id="PS50097"/>
    </source>
</evidence>
<protein>
    <recommendedName>
        <fullName evidence="1">BTB domain-containing protein</fullName>
    </recommendedName>
</protein>
<evidence type="ECO:0000313" key="2">
    <source>
        <dbReference type="EMBL" id="CZS92488.1"/>
    </source>
</evidence>
<dbReference type="InterPro" id="IPR000210">
    <property type="entry name" value="BTB/POZ_dom"/>
</dbReference>
<keyword evidence="3" id="KW-1185">Reference proteome</keyword>
<dbReference type="PROSITE" id="PS50097">
    <property type="entry name" value="BTB"/>
    <property type="match status" value="1"/>
</dbReference>
<dbReference type="InterPro" id="IPR011333">
    <property type="entry name" value="SKP1/BTB/POZ_sf"/>
</dbReference>
<dbReference type="SUPFAM" id="SSF54695">
    <property type="entry name" value="POZ domain"/>
    <property type="match status" value="1"/>
</dbReference>
<evidence type="ECO:0000313" key="3">
    <source>
        <dbReference type="Proteomes" id="UP000178912"/>
    </source>
</evidence>
<dbReference type="EMBL" id="FJUX01000012">
    <property type="protein sequence ID" value="CZS92488.1"/>
    <property type="molecule type" value="Genomic_DNA"/>
</dbReference>
<gene>
    <name evidence="2" type="ORF">RAG0_03087</name>
</gene>
<proteinExistence type="predicted"/>
<dbReference type="PANTHER" id="PTHR47843">
    <property type="entry name" value="BTB DOMAIN-CONTAINING PROTEIN-RELATED"/>
    <property type="match status" value="1"/>
</dbReference>
<feature type="domain" description="BTB" evidence="1">
    <location>
        <begin position="14"/>
        <end position="81"/>
    </location>
</feature>
<sequence>MPATFEEILISRSFKFIIGLDEVPIVVHEAVLAEQSPALAVLMRGEMAESVAGESRWIDVDKETFIRFAQFAYTGDYSISKGSTAKAVVEADSSSQEPLVLEGSSLVPRSFALEPEDEWLLEARSKKRKKNKNGPLNLCWSGPEPPTSASEVFKSLKYPLIESRSNLCTCKSSIDDSPIESSCEVLLAHASLYVLAEEWGVNSLKILVLSGYTKH</sequence>
<reference evidence="3" key="1">
    <citation type="submission" date="2016-03" db="EMBL/GenBank/DDBJ databases">
        <authorList>
            <person name="Guldener U."/>
        </authorList>
    </citation>
    <scope>NUCLEOTIDE SEQUENCE [LARGE SCALE GENOMIC DNA]</scope>
    <source>
        <strain evidence="3">04CH-RAC-A.6.1</strain>
    </source>
</reference>
<accession>A0A1E1K312</accession>
<dbReference type="AlphaFoldDB" id="A0A1E1K312"/>
<dbReference type="Gene3D" id="3.30.710.10">
    <property type="entry name" value="Potassium Channel Kv1.1, Chain A"/>
    <property type="match status" value="1"/>
</dbReference>
<dbReference type="Pfam" id="PF00651">
    <property type="entry name" value="BTB"/>
    <property type="match status" value="1"/>
</dbReference>
<name>A0A1E1K312_9HELO</name>
<dbReference type="PANTHER" id="PTHR47843:SF3">
    <property type="entry name" value="BTB DOMAIN-CONTAINING PROTEIN"/>
    <property type="match status" value="1"/>
</dbReference>
<dbReference type="OrthoDB" id="9997739at2759"/>